<dbReference type="EMBL" id="OX458333">
    <property type="protein sequence ID" value="CAI8934925.1"/>
    <property type="molecule type" value="Genomic_DNA"/>
</dbReference>
<dbReference type="PANTHER" id="PTHR40274:SF3">
    <property type="entry name" value="VIRGINIAMYCIN B LYASE"/>
    <property type="match status" value="1"/>
</dbReference>
<accession>A0ABM9I735</accession>
<keyword evidence="1" id="KW-0732">Signal</keyword>
<dbReference type="Gene3D" id="1.10.760.10">
    <property type="entry name" value="Cytochrome c-like domain"/>
    <property type="match status" value="1"/>
</dbReference>
<proteinExistence type="predicted"/>
<dbReference type="SUPFAM" id="SSF63829">
    <property type="entry name" value="Calcium-dependent phosphotriesterase"/>
    <property type="match status" value="1"/>
</dbReference>
<dbReference type="PANTHER" id="PTHR40274">
    <property type="entry name" value="VIRGINIAMYCIN B LYASE"/>
    <property type="match status" value="1"/>
</dbReference>
<evidence type="ECO:0000313" key="2">
    <source>
        <dbReference type="EMBL" id="CAI8934925.1"/>
    </source>
</evidence>
<keyword evidence="3" id="KW-1185">Reference proteome</keyword>
<dbReference type="Proteomes" id="UP001162030">
    <property type="component" value="Chromosome"/>
</dbReference>
<organism evidence="2 3">
    <name type="scientific">Methylocaldum szegediense</name>
    <dbReference type="NCBI Taxonomy" id="73780"/>
    <lineage>
        <taxon>Bacteria</taxon>
        <taxon>Pseudomonadati</taxon>
        <taxon>Pseudomonadota</taxon>
        <taxon>Gammaproteobacteria</taxon>
        <taxon>Methylococcales</taxon>
        <taxon>Methylococcaceae</taxon>
        <taxon>Methylocaldum</taxon>
    </lineage>
</organism>
<evidence type="ECO:0000256" key="1">
    <source>
        <dbReference type="SAM" id="SignalP"/>
    </source>
</evidence>
<dbReference type="Pfam" id="PF24684">
    <property type="entry name" value="Vgb_lyase"/>
    <property type="match status" value="1"/>
</dbReference>
<evidence type="ECO:0000313" key="3">
    <source>
        <dbReference type="Proteomes" id="UP001162030"/>
    </source>
</evidence>
<dbReference type="InterPro" id="IPR036909">
    <property type="entry name" value="Cyt_c-like_dom_sf"/>
</dbReference>
<dbReference type="RefSeq" id="WP_036267991.1">
    <property type="nucleotide sequence ID" value="NZ_OX458333.1"/>
</dbReference>
<protein>
    <submittedName>
        <fullName evidence="2">Streptogramin lyase</fullName>
    </submittedName>
</protein>
<sequence>MRKTIVIGLLAAFCSPQSFAAACGPVYGADGIAADKDGKVWVSHYEDVRLGRLDPGSGEFHEFLPSTKGNPFAALRNTWSKTAGFDYSFDFGLQGIALDEARGLVWSTRFNDNKVLRFSKAERQFTELTVPGQISVRFDIPIDAQGNVWFVTGSAPPQGAGGAVIKVSPDGKIETLPFPLEKFGSGAVAVDPAGHPWVSATPDNGRAELYAWTEGGFKRQDLPDVGRYIGSLHIDARGDLWFTAPEKNAIGRLRRGRVELFAIPTANASPGTMASDAQGYLWFTEWYGRKLGRIAPDGTIAEYPLPPEEEIPLAVKPDREGRVWFSVAFNYGLFRLDPATGKIDEFPLPVPTNWSKNASQGLSVCTVRSKKTALVADAGTVKTEQSAATEQMVQNAVLRHPKGYPRNRDAVLFEQKCQTACHTWYRVDKAAARRSDWGPTVDRMIEFNGAAISKKERERIVRYMNKNYAQLK</sequence>
<name>A0ABM9I735_9GAMM</name>
<dbReference type="Gene3D" id="2.130.10.10">
    <property type="entry name" value="YVTN repeat-like/Quinoprotein amine dehydrogenase"/>
    <property type="match status" value="1"/>
</dbReference>
<reference evidence="2 3" key="1">
    <citation type="submission" date="2023-03" db="EMBL/GenBank/DDBJ databases">
        <authorList>
            <person name="Pearce D."/>
        </authorList>
    </citation>
    <scope>NUCLEOTIDE SEQUENCE [LARGE SCALE GENOMIC DNA]</scope>
    <source>
        <strain evidence="2">Msz</strain>
    </source>
</reference>
<dbReference type="PROSITE" id="PS51257">
    <property type="entry name" value="PROKAR_LIPOPROTEIN"/>
    <property type="match status" value="1"/>
</dbReference>
<dbReference type="GO" id="GO:0016829">
    <property type="term" value="F:lyase activity"/>
    <property type="evidence" value="ECO:0007669"/>
    <property type="project" value="UniProtKB-KW"/>
</dbReference>
<dbReference type="SUPFAM" id="SSF101898">
    <property type="entry name" value="NHL repeat"/>
    <property type="match status" value="1"/>
</dbReference>
<feature type="chain" id="PRO_5046771273" evidence="1">
    <location>
        <begin position="21"/>
        <end position="472"/>
    </location>
</feature>
<feature type="signal peptide" evidence="1">
    <location>
        <begin position="1"/>
        <end position="20"/>
    </location>
</feature>
<keyword evidence="2" id="KW-0456">Lyase</keyword>
<dbReference type="InterPro" id="IPR051344">
    <property type="entry name" value="Vgb"/>
</dbReference>
<dbReference type="InterPro" id="IPR015943">
    <property type="entry name" value="WD40/YVTN_repeat-like_dom_sf"/>
</dbReference>
<gene>
    <name evidence="2" type="ORF">MSZNOR_4120</name>
</gene>